<feature type="transmembrane region" description="Helical" evidence="7">
    <location>
        <begin position="236"/>
        <end position="255"/>
    </location>
</feature>
<dbReference type="InterPro" id="IPR000620">
    <property type="entry name" value="EamA_dom"/>
</dbReference>
<protein>
    <recommendedName>
        <fullName evidence="8">EamA domain-containing protein</fullName>
    </recommendedName>
</protein>
<feature type="transmembrane region" description="Helical" evidence="7">
    <location>
        <begin position="30"/>
        <end position="52"/>
    </location>
</feature>
<name>A0A1C0Z4U1_9BACL</name>
<dbReference type="SUPFAM" id="SSF103481">
    <property type="entry name" value="Multidrug resistance efflux transporter EmrE"/>
    <property type="match status" value="2"/>
</dbReference>
<comment type="subcellular location">
    <subcellularLocation>
        <location evidence="1">Cell membrane</location>
        <topology evidence="1">Multi-pass membrane protein</topology>
    </subcellularLocation>
</comment>
<feature type="domain" description="EamA" evidence="8">
    <location>
        <begin position="5"/>
        <end position="135"/>
    </location>
</feature>
<dbReference type="InterPro" id="IPR037185">
    <property type="entry name" value="EmrE-like"/>
</dbReference>
<evidence type="ECO:0000256" key="2">
    <source>
        <dbReference type="ARBA" id="ARBA00007362"/>
    </source>
</evidence>
<organism evidence="9 10">
    <name type="scientific">Caryophanon latum</name>
    <dbReference type="NCBI Taxonomy" id="33977"/>
    <lineage>
        <taxon>Bacteria</taxon>
        <taxon>Bacillati</taxon>
        <taxon>Bacillota</taxon>
        <taxon>Bacilli</taxon>
        <taxon>Bacillales</taxon>
        <taxon>Caryophanaceae</taxon>
        <taxon>Caryophanon</taxon>
    </lineage>
</organism>
<feature type="transmembrane region" description="Helical" evidence="7">
    <location>
        <begin position="64"/>
        <end position="87"/>
    </location>
</feature>
<evidence type="ECO:0000256" key="3">
    <source>
        <dbReference type="ARBA" id="ARBA00022475"/>
    </source>
</evidence>
<dbReference type="RefSeq" id="WP_066461248.1">
    <property type="nucleotide sequence ID" value="NZ_MATO01000003.1"/>
</dbReference>
<feature type="domain" description="EamA" evidence="8">
    <location>
        <begin position="144"/>
        <end position="276"/>
    </location>
</feature>
<feature type="transmembrane region" description="Helical" evidence="7">
    <location>
        <begin position="119"/>
        <end position="138"/>
    </location>
</feature>
<comment type="similarity">
    <text evidence="2">Belongs to the EamA transporter family.</text>
</comment>
<evidence type="ECO:0000259" key="8">
    <source>
        <dbReference type="Pfam" id="PF00892"/>
    </source>
</evidence>
<evidence type="ECO:0000256" key="4">
    <source>
        <dbReference type="ARBA" id="ARBA00022692"/>
    </source>
</evidence>
<proteinExistence type="inferred from homology"/>
<evidence type="ECO:0000256" key="5">
    <source>
        <dbReference type="ARBA" id="ARBA00022989"/>
    </source>
</evidence>
<dbReference type="OrthoDB" id="9804865at2"/>
<evidence type="ECO:0000313" key="9">
    <source>
        <dbReference type="EMBL" id="OCS94250.1"/>
    </source>
</evidence>
<keyword evidence="6 7" id="KW-0472">Membrane</keyword>
<evidence type="ECO:0000256" key="6">
    <source>
        <dbReference type="ARBA" id="ARBA00023136"/>
    </source>
</evidence>
<dbReference type="Proteomes" id="UP000093482">
    <property type="component" value="Unassembled WGS sequence"/>
</dbReference>
<feature type="transmembrane region" description="Helical" evidence="7">
    <location>
        <begin position="172"/>
        <end position="194"/>
    </location>
</feature>
<keyword evidence="4 7" id="KW-0812">Transmembrane</keyword>
<feature type="transmembrane region" description="Helical" evidence="7">
    <location>
        <begin position="144"/>
        <end position="165"/>
    </location>
</feature>
<reference evidence="9 10" key="1">
    <citation type="submission" date="2016-07" db="EMBL/GenBank/DDBJ databases">
        <title>Caryophanon latum genome sequencing.</title>
        <authorList>
            <person name="Verma A."/>
            <person name="Pal Y."/>
            <person name="Krishnamurthi S."/>
        </authorList>
    </citation>
    <scope>NUCLEOTIDE SEQUENCE [LARGE SCALE GENOMIC DNA]</scope>
    <source>
        <strain evidence="9 10">DSM 14151</strain>
    </source>
</reference>
<gene>
    <name evidence="9" type="ORF">A6K76_04055</name>
</gene>
<evidence type="ECO:0000256" key="1">
    <source>
        <dbReference type="ARBA" id="ARBA00004651"/>
    </source>
</evidence>
<evidence type="ECO:0000256" key="7">
    <source>
        <dbReference type="SAM" id="Phobius"/>
    </source>
</evidence>
<dbReference type="GO" id="GO:0005886">
    <property type="term" value="C:plasma membrane"/>
    <property type="evidence" value="ECO:0007669"/>
    <property type="project" value="UniProtKB-SubCell"/>
</dbReference>
<evidence type="ECO:0000313" key="10">
    <source>
        <dbReference type="Proteomes" id="UP000093482"/>
    </source>
</evidence>
<feature type="transmembrane region" description="Helical" evidence="7">
    <location>
        <begin position="7"/>
        <end position="24"/>
    </location>
</feature>
<accession>A0A1C0Z4U1</accession>
<keyword evidence="3" id="KW-1003">Cell membrane</keyword>
<comment type="caution">
    <text evidence="9">The sequence shown here is derived from an EMBL/GenBank/DDBJ whole genome shotgun (WGS) entry which is preliminary data.</text>
</comment>
<feature type="transmembrane region" description="Helical" evidence="7">
    <location>
        <begin position="261"/>
        <end position="279"/>
    </location>
</feature>
<keyword evidence="10" id="KW-1185">Reference proteome</keyword>
<dbReference type="PANTHER" id="PTHR42920">
    <property type="entry name" value="OS03G0707200 PROTEIN-RELATED"/>
    <property type="match status" value="1"/>
</dbReference>
<dbReference type="EMBL" id="MATO01000003">
    <property type="protein sequence ID" value="OCS94250.1"/>
    <property type="molecule type" value="Genomic_DNA"/>
</dbReference>
<feature type="transmembrane region" description="Helical" evidence="7">
    <location>
        <begin position="206"/>
        <end position="224"/>
    </location>
</feature>
<dbReference type="AlphaFoldDB" id="A0A1C0Z4U1"/>
<dbReference type="PANTHER" id="PTHR42920:SF5">
    <property type="entry name" value="EAMA DOMAIN-CONTAINING PROTEIN"/>
    <property type="match status" value="1"/>
</dbReference>
<sequence length="294" mass="32480">MRKYKGELLMLITALMWGSGFIGMDIGLEYLTVLQLMAGRFTLATMILCIVFRKKLKLINKAVLWKGAVLGSILFLAFVIQTYGLLYTTPSKNAFLTALNVIFVPLIAYIIYKRRFDRFEILAAVIAIVGIGFLSLQGSLTMNIGDLLSIACALAFAFDIFYTNVFVKTEDALALTIVQFMTASLLSLVTAGFMGELTTNVPQEGLYAIVYLAIFCTVIAYVCQNIGMQYANPTKSAIILSTEALFGTILSVIILHELLTGRMIVGCVLIFLAILIAEVKPTFRKRKRAMQNIS</sequence>
<dbReference type="Pfam" id="PF00892">
    <property type="entry name" value="EamA"/>
    <property type="match status" value="2"/>
</dbReference>
<keyword evidence="5 7" id="KW-1133">Transmembrane helix</keyword>
<feature type="transmembrane region" description="Helical" evidence="7">
    <location>
        <begin position="93"/>
        <end position="112"/>
    </location>
</feature>
<dbReference type="InterPro" id="IPR051258">
    <property type="entry name" value="Diverse_Substrate_Transporter"/>
</dbReference>